<evidence type="ECO:0000256" key="3">
    <source>
        <dbReference type="ARBA" id="ARBA00022692"/>
    </source>
</evidence>
<dbReference type="Proteomes" id="UP001519924">
    <property type="component" value="Unassembled WGS sequence"/>
</dbReference>
<comment type="caution">
    <text evidence="7">The sequence shown here is derived from an EMBL/GenBank/DDBJ whole genome shotgun (WGS) entry which is preliminary data.</text>
</comment>
<feature type="transmembrane region" description="Helical" evidence="6">
    <location>
        <begin position="256"/>
        <end position="279"/>
    </location>
</feature>
<feature type="transmembrane region" description="Helical" evidence="6">
    <location>
        <begin position="93"/>
        <end position="111"/>
    </location>
</feature>
<dbReference type="InterPro" id="IPR052175">
    <property type="entry name" value="ComplexI-like_HydComp"/>
</dbReference>
<feature type="transmembrane region" description="Helical" evidence="6">
    <location>
        <begin position="437"/>
        <end position="459"/>
    </location>
</feature>
<reference evidence="7 8" key="1">
    <citation type="submission" date="2021-08" db="EMBL/GenBank/DDBJ databases">
        <title>Caldovatus sediminis gen. nov., sp. nov., a moderately thermophilic bacterium isolated from a hot spring.</title>
        <authorList>
            <person name="Hu C.-J."/>
            <person name="Li W.-J."/>
            <person name="Xian W.-D."/>
        </authorList>
    </citation>
    <scope>NUCLEOTIDE SEQUENCE [LARGE SCALE GENOMIC DNA]</scope>
    <source>
        <strain evidence="7 8">SYSU G05006</strain>
    </source>
</reference>
<evidence type="ECO:0000256" key="1">
    <source>
        <dbReference type="ARBA" id="ARBA00004651"/>
    </source>
</evidence>
<keyword evidence="8" id="KW-1185">Reference proteome</keyword>
<dbReference type="PANTHER" id="PTHR42682">
    <property type="entry name" value="HYDROGENASE-4 COMPONENT F"/>
    <property type="match status" value="1"/>
</dbReference>
<feature type="transmembrane region" description="Helical" evidence="6">
    <location>
        <begin position="227"/>
        <end position="244"/>
    </location>
</feature>
<feature type="transmembrane region" description="Helical" evidence="6">
    <location>
        <begin position="385"/>
        <end position="408"/>
    </location>
</feature>
<gene>
    <name evidence="7" type="ORF">K1J50_06435</name>
</gene>
<evidence type="ECO:0008006" key="9">
    <source>
        <dbReference type="Google" id="ProtNLM"/>
    </source>
</evidence>
<name>A0ABS7F0T9_9PROT</name>
<evidence type="ECO:0000313" key="7">
    <source>
        <dbReference type="EMBL" id="MBW8269123.1"/>
    </source>
</evidence>
<dbReference type="EMBL" id="JAHZUY010000011">
    <property type="protein sequence ID" value="MBW8269123.1"/>
    <property type="molecule type" value="Genomic_DNA"/>
</dbReference>
<feature type="transmembrane region" description="Helical" evidence="6">
    <location>
        <begin position="356"/>
        <end position="379"/>
    </location>
</feature>
<keyword evidence="5 6" id="KW-0472">Membrane</keyword>
<sequence>MTLAWLPVLVPLAAAPLAMLPGRRVGRLARLGAAALWLALALALCLLPPREGGGALRPDALNLTLLALAGAIGATAAALPAPGHGRRAPGQRVAEGAWQVFFAGVALALLADHLALAWLGLTVATLAAVAMVGLGAAAPPAALAAWRLLLAGGLGLALALFGLVLLHRATAGDAGLSWAALRLVAAQGDPRLLDLAFLCLALGQGVLAGLVLPAVPGEAEEAAPPPVAALLAGVLPLAALHGVLRAKAVVAAHPESVMPAVVLGALGIAAALLAARALWRLGRPARRPAPARVVAWAGVAQSGAAALAFGLGGVAANLAGLLLLVGQGLVRSGLRLGAGAAGAGERDDRTRAAGEALGLALLAGLPPGVLFAGQLALVAEIAARAPWLAPMLGGAMMVALAALLAAALRRFPAGLPAPGGGAPAAGPVARRAAGAMLALHLLAALLLGMAMPVGVARFLEEAARLIG</sequence>
<evidence type="ECO:0000313" key="8">
    <source>
        <dbReference type="Proteomes" id="UP001519924"/>
    </source>
</evidence>
<feature type="transmembrane region" description="Helical" evidence="6">
    <location>
        <begin position="299"/>
        <end position="325"/>
    </location>
</feature>
<feature type="transmembrane region" description="Helical" evidence="6">
    <location>
        <begin position="118"/>
        <end position="138"/>
    </location>
</feature>
<evidence type="ECO:0000256" key="2">
    <source>
        <dbReference type="ARBA" id="ARBA00022475"/>
    </source>
</evidence>
<evidence type="ECO:0000256" key="5">
    <source>
        <dbReference type="ARBA" id="ARBA00023136"/>
    </source>
</evidence>
<keyword evidence="3 6" id="KW-0812">Transmembrane</keyword>
<feature type="transmembrane region" description="Helical" evidence="6">
    <location>
        <begin position="144"/>
        <end position="166"/>
    </location>
</feature>
<feature type="transmembrane region" description="Helical" evidence="6">
    <location>
        <begin position="192"/>
        <end position="215"/>
    </location>
</feature>
<comment type="subcellular location">
    <subcellularLocation>
        <location evidence="1">Cell membrane</location>
        <topology evidence="1">Multi-pass membrane protein</topology>
    </subcellularLocation>
</comment>
<feature type="transmembrane region" description="Helical" evidence="6">
    <location>
        <begin position="60"/>
        <end position="81"/>
    </location>
</feature>
<evidence type="ECO:0000256" key="4">
    <source>
        <dbReference type="ARBA" id="ARBA00022989"/>
    </source>
</evidence>
<keyword evidence="4 6" id="KW-1133">Transmembrane helix</keyword>
<keyword evidence="2" id="KW-1003">Cell membrane</keyword>
<dbReference type="PANTHER" id="PTHR42682:SF5">
    <property type="entry name" value="HYDROGENASE-4 COMPONENT F"/>
    <property type="match status" value="1"/>
</dbReference>
<evidence type="ECO:0000256" key="6">
    <source>
        <dbReference type="SAM" id="Phobius"/>
    </source>
</evidence>
<protein>
    <recommendedName>
        <fullName evidence="9">NADH:quinone oxidoreductase/Mrp antiporter membrane subunit domain-containing protein</fullName>
    </recommendedName>
</protein>
<accession>A0ABS7F0T9</accession>
<organism evidence="7 8">
    <name type="scientific">Caldovatus aquaticus</name>
    <dbReference type="NCBI Taxonomy" id="2865671"/>
    <lineage>
        <taxon>Bacteria</taxon>
        <taxon>Pseudomonadati</taxon>
        <taxon>Pseudomonadota</taxon>
        <taxon>Alphaproteobacteria</taxon>
        <taxon>Acetobacterales</taxon>
        <taxon>Roseomonadaceae</taxon>
        <taxon>Caldovatus</taxon>
    </lineage>
</organism>
<proteinExistence type="predicted"/>
<dbReference type="RefSeq" id="WP_220116872.1">
    <property type="nucleotide sequence ID" value="NZ_JAHZUY010000011.1"/>
</dbReference>
<feature type="transmembrane region" description="Helical" evidence="6">
    <location>
        <begin position="30"/>
        <end position="48"/>
    </location>
</feature>